<evidence type="ECO:0000313" key="3">
    <source>
        <dbReference type="Proteomes" id="UP000004947"/>
    </source>
</evidence>
<comment type="caution">
    <text evidence="2">The sequence shown here is derived from an EMBL/GenBank/DDBJ whole genome shotgun (WGS) entry which is preliminary data.</text>
</comment>
<feature type="transmembrane region" description="Helical" evidence="1">
    <location>
        <begin position="12"/>
        <end position="35"/>
    </location>
</feature>
<dbReference type="Gene3D" id="3.30.700.10">
    <property type="entry name" value="Glycoprotein, Type 4 Pilin"/>
    <property type="match status" value="1"/>
</dbReference>
<proteinExistence type="predicted"/>
<dbReference type="Pfam" id="PF07963">
    <property type="entry name" value="N_methyl"/>
    <property type="match status" value="1"/>
</dbReference>
<dbReference type="eggNOG" id="COG4968">
    <property type="taxonomic scope" value="Bacteria"/>
</dbReference>
<evidence type="ECO:0000313" key="2">
    <source>
        <dbReference type="EMBL" id="EDM25806.1"/>
    </source>
</evidence>
<organism evidence="2 3">
    <name type="scientific">Lentisphaera araneosa HTCC2155</name>
    <dbReference type="NCBI Taxonomy" id="313628"/>
    <lineage>
        <taxon>Bacteria</taxon>
        <taxon>Pseudomonadati</taxon>
        <taxon>Lentisphaerota</taxon>
        <taxon>Lentisphaeria</taxon>
        <taxon>Lentisphaerales</taxon>
        <taxon>Lentisphaeraceae</taxon>
        <taxon>Lentisphaera</taxon>
    </lineage>
</organism>
<reference evidence="2 3" key="1">
    <citation type="journal article" date="2010" name="J. Bacteriol.">
        <title>Genome sequence of Lentisphaera araneosa HTCC2155T, the type species of the order Lentisphaerales in the phylum Lentisphaerae.</title>
        <authorList>
            <person name="Thrash J.C."/>
            <person name="Cho J.C."/>
            <person name="Vergin K.L."/>
            <person name="Morris R.M."/>
            <person name="Giovannoni S.J."/>
        </authorList>
    </citation>
    <scope>NUCLEOTIDE SEQUENCE [LARGE SCALE GENOMIC DNA]</scope>
    <source>
        <strain evidence="2 3">HTCC2155</strain>
    </source>
</reference>
<dbReference type="STRING" id="313628.LNTAR_01327"/>
<dbReference type="SUPFAM" id="SSF54523">
    <property type="entry name" value="Pili subunits"/>
    <property type="match status" value="1"/>
</dbReference>
<dbReference type="EMBL" id="ABCK01000023">
    <property type="protein sequence ID" value="EDM25806.1"/>
    <property type="molecule type" value="Genomic_DNA"/>
</dbReference>
<keyword evidence="1" id="KW-0812">Transmembrane</keyword>
<protein>
    <submittedName>
        <fullName evidence="2">Uncharacterized protein</fullName>
    </submittedName>
</protein>
<dbReference type="RefSeq" id="WP_007280331.1">
    <property type="nucleotide sequence ID" value="NZ_ABCK01000023.1"/>
</dbReference>
<name>A6DR59_9BACT</name>
<sequence length="242" mass="26736">MNTNSLKQPRSFTLIELLVVVAIIGILASLVLPALGKARKKARTAVCKSNLRQIGTLSQMYSDDHNGSFASYDSNTVQVQYDYQNWGGKQGTEYQGTIRFLNPYLGIEGPVTTTSKGAIEVFKCPSDDGTEGTWGRGPTIWDAFGTSYLYNNSENGNNHISSMVGRTQNSIANPSQVILANDFSFNAFFVNLVPFHISSWHKEDNGWGNVLFVDGHVAFRQANYTAGNNHTFDDWTFMLDGP</sequence>
<dbReference type="AlphaFoldDB" id="A6DR59"/>
<dbReference type="OrthoDB" id="9800140at2"/>
<dbReference type="Proteomes" id="UP000004947">
    <property type="component" value="Unassembled WGS sequence"/>
</dbReference>
<dbReference type="InterPro" id="IPR045584">
    <property type="entry name" value="Pilin-like"/>
</dbReference>
<accession>A6DR59</accession>
<dbReference type="NCBIfam" id="TIGR02532">
    <property type="entry name" value="IV_pilin_GFxxxE"/>
    <property type="match status" value="1"/>
</dbReference>
<dbReference type="InterPro" id="IPR012902">
    <property type="entry name" value="N_methyl_site"/>
</dbReference>
<keyword evidence="1" id="KW-0472">Membrane</keyword>
<keyword evidence="1" id="KW-1133">Transmembrane helix</keyword>
<dbReference type="PANTHER" id="PTHR30093">
    <property type="entry name" value="GENERAL SECRETION PATHWAY PROTEIN G"/>
    <property type="match status" value="1"/>
</dbReference>
<keyword evidence="3" id="KW-1185">Reference proteome</keyword>
<evidence type="ECO:0000256" key="1">
    <source>
        <dbReference type="SAM" id="Phobius"/>
    </source>
</evidence>
<gene>
    <name evidence="2" type="ORF">LNTAR_01327</name>
</gene>